<keyword evidence="3" id="KW-0489">Methyltransferase</keyword>
<dbReference type="EMBL" id="JAINVZ010000011">
    <property type="protein sequence ID" value="MBY8886715.1"/>
    <property type="molecule type" value="Genomic_DNA"/>
</dbReference>
<dbReference type="InterPro" id="IPR041698">
    <property type="entry name" value="Methyltransf_25"/>
</dbReference>
<sequence>MSPDVPDAFGLLVCPVCGDGLARRTGGLGCPAGHSFDLARQGYVNLLTGNARSGTADTPEMVAARSAFLTAGHYAPLAEAVARAAAQDAPGTVLDAGTGTGHYLAAVLDALPDATGLGLDVSKFALRRAARAHPRARAAVWDVWRPLPVRTGAVDLVLNVFAPRNAAEFHRVLRPGGTLLVVTPGPDHLAELRAGMLDVDADKDERLDRALSGHFRQAERVPLEYPMTLTPAEAADAVGMGPSAHHAERRAGALPEEPVRVTASFRLSRYRPA</sequence>
<dbReference type="PIRSF" id="PIRSF018249">
    <property type="entry name" value="MyrA_prd"/>
    <property type="match status" value="1"/>
</dbReference>
<evidence type="ECO:0000259" key="2">
    <source>
        <dbReference type="Pfam" id="PF21302"/>
    </source>
</evidence>
<proteinExistence type="predicted"/>
<dbReference type="Pfam" id="PF21302">
    <property type="entry name" value="Zn_ribbon_RlmA"/>
    <property type="match status" value="1"/>
</dbReference>
<protein>
    <submittedName>
        <fullName evidence="3">Methyltransferase domain-containing protein</fullName>
    </submittedName>
</protein>
<accession>A0ABS7QU50</accession>
<dbReference type="Pfam" id="PF13649">
    <property type="entry name" value="Methyltransf_25"/>
    <property type="match status" value="1"/>
</dbReference>
<feature type="domain" description="Methyltransferase" evidence="1">
    <location>
        <begin position="93"/>
        <end position="177"/>
    </location>
</feature>
<feature type="domain" description="23S rRNA (guanine(745)-N(1))-methyltransferase N-terminal" evidence="2">
    <location>
        <begin position="13"/>
        <end position="47"/>
    </location>
</feature>
<gene>
    <name evidence="3" type="ORF">K7472_17845</name>
</gene>
<dbReference type="CDD" id="cd02440">
    <property type="entry name" value="AdoMet_MTases"/>
    <property type="match status" value="1"/>
</dbReference>
<dbReference type="Proteomes" id="UP001198565">
    <property type="component" value="Unassembled WGS sequence"/>
</dbReference>
<name>A0ABS7QU50_9ACTN</name>
<dbReference type="InterPro" id="IPR048647">
    <property type="entry name" value="RlmA_N"/>
</dbReference>
<dbReference type="GO" id="GO:0008168">
    <property type="term" value="F:methyltransferase activity"/>
    <property type="evidence" value="ECO:0007669"/>
    <property type="project" value="UniProtKB-KW"/>
</dbReference>
<dbReference type="PANTHER" id="PTHR42912:SF45">
    <property type="entry name" value="23S RRNA (GUANINE(745)-N(1))-METHYLTRANSFERASE"/>
    <property type="match status" value="1"/>
</dbReference>
<reference evidence="3 4" key="1">
    <citation type="submission" date="2021-08" db="EMBL/GenBank/DDBJ databases">
        <title>Streptomyces sp. PTM05 isolated from lichen.</title>
        <authorList>
            <person name="Somphong A."/>
            <person name="Phongsopitanun W."/>
            <person name="Tanasupawat S."/>
        </authorList>
    </citation>
    <scope>NUCLEOTIDE SEQUENCE [LARGE SCALE GENOMIC DNA]</scope>
    <source>
        <strain evidence="3 4">Ptm05</strain>
    </source>
</reference>
<dbReference type="Gene3D" id="3.40.50.150">
    <property type="entry name" value="Vaccinia Virus protein VP39"/>
    <property type="match status" value="1"/>
</dbReference>
<dbReference type="SUPFAM" id="SSF53335">
    <property type="entry name" value="S-adenosyl-L-methionine-dependent methyltransferases"/>
    <property type="match status" value="1"/>
</dbReference>
<keyword evidence="3" id="KW-0808">Transferase</keyword>
<dbReference type="InterPro" id="IPR050508">
    <property type="entry name" value="Methyltransf_Superfamily"/>
</dbReference>
<evidence type="ECO:0000313" key="3">
    <source>
        <dbReference type="EMBL" id="MBY8886715.1"/>
    </source>
</evidence>
<dbReference type="InterPro" id="IPR016718">
    <property type="entry name" value="rRNA_m1G-MeTrfase_A_prd"/>
</dbReference>
<dbReference type="RefSeq" id="WP_222979147.1">
    <property type="nucleotide sequence ID" value="NZ_JAINVZ010000011.1"/>
</dbReference>
<comment type="caution">
    <text evidence="3">The sequence shown here is derived from an EMBL/GenBank/DDBJ whole genome shotgun (WGS) entry which is preliminary data.</text>
</comment>
<dbReference type="PANTHER" id="PTHR42912">
    <property type="entry name" value="METHYLTRANSFERASE"/>
    <property type="match status" value="1"/>
</dbReference>
<keyword evidence="4" id="KW-1185">Reference proteome</keyword>
<evidence type="ECO:0000313" key="4">
    <source>
        <dbReference type="Proteomes" id="UP001198565"/>
    </source>
</evidence>
<dbReference type="GO" id="GO:0032259">
    <property type="term" value="P:methylation"/>
    <property type="evidence" value="ECO:0007669"/>
    <property type="project" value="UniProtKB-KW"/>
</dbReference>
<organism evidence="3 4">
    <name type="scientific">Streptantibioticus parmotrematis</name>
    <dbReference type="NCBI Taxonomy" id="2873249"/>
    <lineage>
        <taxon>Bacteria</taxon>
        <taxon>Bacillati</taxon>
        <taxon>Actinomycetota</taxon>
        <taxon>Actinomycetes</taxon>
        <taxon>Kitasatosporales</taxon>
        <taxon>Streptomycetaceae</taxon>
        <taxon>Streptantibioticus</taxon>
    </lineage>
</organism>
<evidence type="ECO:0000259" key="1">
    <source>
        <dbReference type="Pfam" id="PF13649"/>
    </source>
</evidence>
<dbReference type="InterPro" id="IPR029063">
    <property type="entry name" value="SAM-dependent_MTases_sf"/>
</dbReference>